<proteinExistence type="predicted"/>
<protein>
    <submittedName>
        <fullName evidence="7">Response regulator transcription factor</fullName>
    </submittedName>
</protein>
<evidence type="ECO:0000259" key="5">
    <source>
        <dbReference type="PROSITE" id="PS51755"/>
    </source>
</evidence>
<dbReference type="InterPro" id="IPR001789">
    <property type="entry name" value="Sig_transdc_resp-reg_receiver"/>
</dbReference>
<feature type="domain" description="OmpR/PhoB-type" evidence="5">
    <location>
        <begin position="127"/>
        <end position="224"/>
    </location>
</feature>
<reference evidence="7 9" key="1">
    <citation type="submission" date="2023-07" db="EMBL/GenBank/DDBJ databases">
        <title>Unpublished Manusciprt.</title>
        <authorList>
            <person name="Aydin F."/>
            <person name="Tarhane S."/>
            <person name="Saticioglu I.B."/>
            <person name="Karakaya E."/>
            <person name="Abay S."/>
            <person name="Guran O."/>
            <person name="Bozkurt E."/>
            <person name="Uzum N."/>
            <person name="Olgun K."/>
            <person name="Jablonski D."/>
        </authorList>
    </citation>
    <scope>NUCLEOTIDE SEQUENCE</scope>
    <source>
        <strain evidence="9">faydin-H75</strain>
        <strain evidence="7">Faydin-H76</strain>
    </source>
</reference>
<name>A0AA90PL89_9HELI</name>
<evidence type="ECO:0000256" key="1">
    <source>
        <dbReference type="ARBA" id="ARBA00023125"/>
    </source>
</evidence>
<evidence type="ECO:0000313" key="6">
    <source>
        <dbReference type="EMBL" id="MDO7253607.1"/>
    </source>
</evidence>
<dbReference type="SUPFAM" id="SSF46894">
    <property type="entry name" value="C-terminal effector domain of the bipartite response regulators"/>
    <property type="match status" value="1"/>
</dbReference>
<keyword evidence="1 3" id="KW-0238">DNA-binding</keyword>
<dbReference type="InterPro" id="IPR036388">
    <property type="entry name" value="WH-like_DNA-bd_sf"/>
</dbReference>
<dbReference type="InterPro" id="IPR016032">
    <property type="entry name" value="Sig_transdc_resp-reg_C-effctor"/>
</dbReference>
<evidence type="ECO:0000313" key="7">
    <source>
        <dbReference type="EMBL" id="MDP2539535.1"/>
    </source>
</evidence>
<dbReference type="InterPro" id="IPR011006">
    <property type="entry name" value="CheY-like_superfamily"/>
</dbReference>
<dbReference type="EMBL" id="JAUYZK010000011">
    <property type="protein sequence ID" value="MDP2539535.1"/>
    <property type="molecule type" value="Genomic_DNA"/>
</dbReference>
<dbReference type="Pfam" id="PF00486">
    <property type="entry name" value="Trans_reg_C"/>
    <property type="match status" value="1"/>
</dbReference>
<reference evidence="6" key="2">
    <citation type="submission" date="2023-07" db="EMBL/GenBank/DDBJ databases">
        <authorList>
            <person name="Aydin F."/>
            <person name="Tarhane S."/>
            <person name="Saticioglu I.B."/>
            <person name="Karakaya E."/>
            <person name="Abay S."/>
            <person name="Guran O."/>
            <person name="Bozkurt E."/>
            <person name="Uzum N."/>
            <person name="Olgun K."/>
            <person name="Jablonski D."/>
        </authorList>
    </citation>
    <scope>NUCLEOTIDE SEQUENCE</scope>
    <source>
        <strain evidence="6">Faydin-H75</strain>
    </source>
</reference>
<dbReference type="GO" id="GO:0000156">
    <property type="term" value="F:phosphorelay response regulator activity"/>
    <property type="evidence" value="ECO:0007669"/>
    <property type="project" value="TreeGrafter"/>
</dbReference>
<dbReference type="GO" id="GO:0032993">
    <property type="term" value="C:protein-DNA complex"/>
    <property type="evidence" value="ECO:0007669"/>
    <property type="project" value="TreeGrafter"/>
</dbReference>
<dbReference type="Gene3D" id="3.40.50.2300">
    <property type="match status" value="1"/>
</dbReference>
<dbReference type="CDD" id="cd17574">
    <property type="entry name" value="REC_OmpR"/>
    <property type="match status" value="1"/>
</dbReference>
<evidence type="ECO:0000313" key="9">
    <source>
        <dbReference type="Proteomes" id="UP001240777"/>
    </source>
</evidence>
<reference evidence="6 8" key="3">
    <citation type="journal article" date="2024" name="Syst. Appl. Microbiol.">
        <title>Helicobacter cappadocius sp. nov., from lizards: The first psychrotrophic Helicobacter species.</title>
        <authorList>
            <person name="Aydin F."/>
            <person name="Tarhane S."/>
            <person name="Karakaya E."/>
            <person name="Abay S."/>
            <person name="Kayman T."/>
            <person name="Guran O."/>
            <person name="Bozkurt E."/>
            <person name="Uzum N."/>
            <person name="Avci A."/>
            <person name="Olgun K."/>
            <person name="Jablonski D."/>
            <person name="Guran C."/>
            <person name="Burcin Saticioglu I."/>
        </authorList>
    </citation>
    <scope>NUCLEOTIDE SEQUENCE [LARGE SCALE GENOMIC DNA]</scope>
    <source>
        <strain evidence="6">Faydin-H75</strain>
        <strain evidence="8">faydin-H76</strain>
    </source>
</reference>
<dbReference type="AlphaFoldDB" id="A0AA90PL89"/>
<dbReference type="GO" id="GO:0005829">
    <property type="term" value="C:cytosol"/>
    <property type="evidence" value="ECO:0007669"/>
    <property type="project" value="TreeGrafter"/>
</dbReference>
<dbReference type="Proteomes" id="UP001240777">
    <property type="component" value="Unassembled WGS sequence"/>
</dbReference>
<dbReference type="Gene3D" id="6.10.250.690">
    <property type="match status" value="1"/>
</dbReference>
<dbReference type="PANTHER" id="PTHR48111:SF73">
    <property type="entry name" value="ALKALINE PHOSPHATASE SYNTHESIS TRANSCRIPTIONAL REGULATORY PROTEIN PHOP"/>
    <property type="match status" value="1"/>
</dbReference>
<evidence type="ECO:0000259" key="4">
    <source>
        <dbReference type="PROSITE" id="PS50110"/>
    </source>
</evidence>
<sequence length="224" mass="26051">MKDLILVIDDEEDLLELLEYRLEQEGFEVIGALGSKSARKILEEENVSLMLVDRNLGLEEGSEFVKKIRKEGYNIPVIYLSAKDSQEDKITGFQRGGDDYITKPFVFEELVARIFAVLRRYKGAGEEKIWKYKNITLYPRTHLLFTDDSENKIELTPLETKMLLVFLKNTGMVLSRDYLLEEIWNNQGESKSVNVAIKRLRKKLDSKDEERFIKAIRGEGYLFV</sequence>
<dbReference type="PROSITE" id="PS50110">
    <property type="entry name" value="RESPONSE_REGULATORY"/>
    <property type="match status" value="1"/>
</dbReference>
<keyword evidence="2" id="KW-0597">Phosphoprotein</keyword>
<dbReference type="EMBL" id="JAUPEV010000011">
    <property type="protein sequence ID" value="MDO7253607.1"/>
    <property type="molecule type" value="Genomic_DNA"/>
</dbReference>
<feature type="DNA-binding region" description="OmpR/PhoB-type" evidence="3">
    <location>
        <begin position="127"/>
        <end position="224"/>
    </location>
</feature>
<dbReference type="PROSITE" id="PS51755">
    <property type="entry name" value="OMPR_PHOB"/>
    <property type="match status" value="1"/>
</dbReference>
<dbReference type="GO" id="GO:0000976">
    <property type="term" value="F:transcription cis-regulatory region binding"/>
    <property type="evidence" value="ECO:0007669"/>
    <property type="project" value="TreeGrafter"/>
</dbReference>
<dbReference type="SMART" id="SM00862">
    <property type="entry name" value="Trans_reg_C"/>
    <property type="match status" value="1"/>
</dbReference>
<gene>
    <name evidence="6" type="ORF">Q5I04_06760</name>
    <name evidence="7" type="ORF">Q5I06_07090</name>
</gene>
<keyword evidence="9" id="KW-1185">Reference proteome</keyword>
<evidence type="ECO:0000256" key="3">
    <source>
        <dbReference type="PROSITE-ProRule" id="PRU01091"/>
    </source>
</evidence>
<dbReference type="InterPro" id="IPR039420">
    <property type="entry name" value="WalR-like"/>
</dbReference>
<dbReference type="Proteomes" id="UP001177258">
    <property type="component" value="Unassembled WGS sequence"/>
</dbReference>
<feature type="modified residue" description="4-aspartylphosphate" evidence="2">
    <location>
        <position position="53"/>
    </location>
</feature>
<accession>A0AA90PL89</accession>
<dbReference type="GO" id="GO:0006355">
    <property type="term" value="P:regulation of DNA-templated transcription"/>
    <property type="evidence" value="ECO:0007669"/>
    <property type="project" value="InterPro"/>
</dbReference>
<comment type="caution">
    <text evidence="7">The sequence shown here is derived from an EMBL/GenBank/DDBJ whole genome shotgun (WGS) entry which is preliminary data.</text>
</comment>
<dbReference type="SUPFAM" id="SSF52172">
    <property type="entry name" value="CheY-like"/>
    <property type="match status" value="1"/>
</dbReference>
<dbReference type="SMART" id="SM00448">
    <property type="entry name" value="REC"/>
    <property type="match status" value="1"/>
</dbReference>
<dbReference type="InterPro" id="IPR001867">
    <property type="entry name" value="OmpR/PhoB-type_DNA-bd"/>
</dbReference>
<dbReference type="RefSeq" id="WP_305517449.1">
    <property type="nucleotide sequence ID" value="NZ_JAUPEV010000011.1"/>
</dbReference>
<dbReference type="Gene3D" id="1.10.10.10">
    <property type="entry name" value="Winged helix-like DNA-binding domain superfamily/Winged helix DNA-binding domain"/>
    <property type="match status" value="1"/>
</dbReference>
<dbReference type="PANTHER" id="PTHR48111">
    <property type="entry name" value="REGULATOR OF RPOS"/>
    <property type="match status" value="1"/>
</dbReference>
<dbReference type="CDD" id="cd00383">
    <property type="entry name" value="trans_reg_C"/>
    <property type="match status" value="1"/>
</dbReference>
<evidence type="ECO:0000256" key="2">
    <source>
        <dbReference type="PROSITE-ProRule" id="PRU00169"/>
    </source>
</evidence>
<dbReference type="Pfam" id="PF00072">
    <property type="entry name" value="Response_reg"/>
    <property type="match status" value="1"/>
</dbReference>
<organism evidence="7 8">
    <name type="scientific">Helicobacter cappadocius</name>
    <dbReference type="NCBI Taxonomy" id="3063998"/>
    <lineage>
        <taxon>Bacteria</taxon>
        <taxon>Pseudomonadati</taxon>
        <taxon>Campylobacterota</taxon>
        <taxon>Epsilonproteobacteria</taxon>
        <taxon>Campylobacterales</taxon>
        <taxon>Helicobacteraceae</taxon>
        <taxon>Helicobacter</taxon>
    </lineage>
</organism>
<evidence type="ECO:0000313" key="8">
    <source>
        <dbReference type="Proteomes" id="UP001177258"/>
    </source>
</evidence>
<feature type="domain" description="Response regulatory" evidence="4">
    <location>
        <begin position="4"/>
        <end position="118"/>
    </location>
</feature>